<feature type="chain" id="PRO_5001755025" evidence="1">
    <location>
        <begin position="20"/>
        <end position="215"/>
    </location>
</feature>
<accession>A0A081BFC5</accession>
<dbReference type="STRING" id="1333998.M2A_3242"/>
<organism evidence="2 3">
    <name type="scientific">Tepidicaulis marinus</name>
    <dbReference type="NCBI Taxonomy" id="1333998"/>
    <lineage>
        <taxon>Bacteria</taxon>
        <taxon>Pseudomonadati</taxon>
        <taxon>Pseudomonadota</taxon>
        <taxon>Alphaproteobacteria</taxon>
        <taxon>Hyphomicrobiales</taxon>
        <taxon>Parvibaculaceae</taxon>
        <taxon>Tepidicaulis</taxon>
    </lineage>
</organism>
<protein>
    <submittedName>
        <fullName evidence="2">Conserved protein</fullName>
    </submittedName>
</protein>
<evidence type="ECO:0000313" key="2">
    <source>
        <dbReference type="EMBL" id="GAK46743.1"/>
    </source>
</evidence>
<evidence type="ECO:0000313" key="3">
    <source>
        <dbReference type="Proteomes" id="UP000028702"/>
    </source>
</evidence>
<dbReference type="PROSITE" id="PS51257">
    <property type="entry name" value="PROKAR_LIPOPROTEIN"/>
    <property type="match status" value="1"/>
</dbReference>
<reference evidence="2 3" key="1">
    <citation type="submission" date="2014-07" db="EMBL/GenBank/DDBJ databases">
        <title>Tepidicaulis marinum gen. nov., sp. nov., a novel marine bacterium denitrifying nitrate to nitrous oxide strictly under microaerobic conditions.</title>
        <authorList>
            <person name="Takeuchi M."/>
            <person name="Yamagishi T."/>
            <person name="Kamagata Y."/>
            <person name="Oshima K."/>
            <person name="Hattori M."/>
            <person name="Katayama T."/>
            <person name="Hanada S."/>
            <person name="Tamaki H."/>
            <person name="Marumo K."/>
            <person name="Maeda H."/>
            <person name="Nedachi M."/>
            <person name="Iwasaki W."/>
            <person name="Suwa Y."/>
            <person name="Sakata S."/>
        </authorList>
    </citation>
    <scope>NUCLEOTIDE SEQUENCE [LARGE SCALE GENOMIC DNA]</scope>
    <source>
        <strain evidence="2 3">MA2</strain>
    </source>
</reference>
<sequence>MRFFSVLAAGAMLFTAACTSNVTVSAPSISPTQFASQTKTPGNYAVYLQTGGWNKEIKTTGWTCNAWSFPTNFDGAYISAAQSAFSQSFQNVKFVPAVLPPAELRKQNFDAQIIVYQGNMGAKFGVVQGLFTGAITVDVEVEGIVAVSGHSGLASQGQARGAAHGVNEGVLGCDSASPAIQQAGGNAISDFVIEAVNAAKLNILEMKTKAAAASG</sequence>
<gene>
    <name evidence="2" type="ORF">M2A_3242</name>
</gene>
<feature type="signal peptide" evidence="1">
    <location>
        <begin position="1"/>
        <end position="19"/>
    </location>
</feature>
<keyword evidence="1" id="KW-0732">Signal</keyword>
<dbReference type="RefSeq" id="WP_045449674.1">
    <property type="nucleotide sequence ID" value="NZ_BBIO01000027.1"/>
</dbReference>
<proteinExistence type="predicted"/>
<dbReference type="AlphaFoldDB" id="A0A081BFC5"/>
<dbReference type="Proteomes" id="UP000028702">
    <property type="component" value="Unassembled WGS sequence"/>
</dbReference>
<dbReference type="EMBL" id="BBIO01000027">
    <property type="protein sequence ID" value="GAK46743.1"/>
    <property type="molecule type" value="Genomic_DNA"/>
</dbReference>
<dbReference type="eggNOG" id="ENOG5033106">
    <property type="taxonomic scope" value="Bacteria"/>
</dbReference>
<keyword evidence="3" id="KW-1185">Reference proteome</keyword>
<name>A0A081BFC5_9HYPH</name>
<comment type="caution">
    <text evidence="2">The sequence shown here is derived from an EMBL/GenBank/DDBJ whole genome shotgun (WGS) entry which is preliminary data.</text>
</comment>
<evidence type="ECO:0000256" key="1">
    <source>
        <dbReference type="SAM" id="SignalP"/>
    </source>
</evidence>